<accession>A0ABM1BZF8</accession>
<dbReference type="InterPro" id="IPR043137">
    <property type="entry name" value="GGT_ssub_C"/>
</dbReference>
<dbReference type="GeneID" id="106475440"/>
<dbReference type="SUPFAM" id="SSF56235">
    <property type="entry name" value="N-terminal nucleophile aminohydrolases (Ntn hydrolases)"/>
    <property type="match status" value="1"/>
</dbReference>
<name>A0ABM1BZF8_LIMPO</name>
<dbReference type="Pfam" id="PF01019">
    <property type="entry name" value="G_glu_transpept"/>
    <property type="match status" value="1"/>
</dbReference>
<dbReference type="PANTHER" id="PTHR11686">
    <property type="entry name" value="GAMMA GLUTAMYL TRANSPEPTIDASE"/>
    <property type="match status" value="1"/>
</dbReference>
<organism evidence="1 2">
    <name type="scientific">Limulus polyphemus</name>
    <name type="common">Atlantic horseshoe crab</name>
    <dbReference type="NCBI Taxonomy" id="6850"/>
    <lineage>
        <taxon>Eukaryota</taxon>
        <taxon>Metazoa</taxon>
        <taxon>Ecdysozoa</taxon>
        <taxon>Arthropoda</taxon>
        <taxon>Chelicerata</taxon>
        <taxon>Merostomata</taxon>
        <taxon>Xiphosura</taxon>
        <taxon>Limulidae</taxon>
        <taxon>Limulus</taxon>
    </lineage>
</organism>
<dbReference type="InterPro" id="IPR000101">
    <property type="entry name" value="GGT_peptidase"/>
</dbReference>
<reference evidence="2" key="1">
    <citation type="submission" date="2025-08" db="UniProtKB">
        <authorList>
            <consortium name="RefSeq"/>
        </authorList>
    </citation>
    <scope>IDENTIFICATION</scope>
    <source>
        <tissue evidence="2">Muscle</tissue>
    </source>
</reference>
<dbReference type="InterPro" id="IPR029055">
    <property type="entry name" value="Ntn_hydrolases_N"/>
</dbReference>
<proteinExistence type="predicted"/>
<dbReference type="RefSeq" id="XP_013791576.1">
    <property type="nucleotide sequence ID" value="XM_013936122.2"/>
</dbReference>
<gene>
    <name evidence="2" type="primary">LOC106475440</name>
</gene>
<protein>
    <submittedName>
        <fullName evidence="2">Gamma-glutamyltransferase light chain 1-like</fullName>
    </submittedName>
</protein>
<keyword evidence="1" id="KW-1185">Reference proteome</keyword>
<evidence type="ECO:0000313" key="1">
    <source>
        <dbReference type="Proteomes" id="UP000694941"/>
    </source>
</evidence>
<dbReference type="Gene3D" id="3.60.20.40">
    <property type="match status" value="1"/>
</dbReference>
<evidence type="ECO:0000313" key="2">
    <source>
        <dbReference type="RefSeq" id="XP_013791576.1"/>
    </source>
</evidence>
<dbReference type="PRINTS" id="PR01210">
    <property type="entry name" value="GGTRANSPTASE"/>
</dbReference>
<dbReference type="Proteomes" id="UP000694941">
    <property type="component" value="Unplaced"/>
</dbReference>
<dbReference type="PANTHER" id="PTHR11686:SF9">
    <property type="entry name" value="RE13973P"/>
    <property type="match status" value="1"/>
</dbReference>
<sequence length="216" mass="23275">MRQRIDDYQTFKPIHYGIKTFLSTDEGASHLSIFAPNGDVVGVSTSINSHFGSKRASLSTGIIFNNAMNIFSSPNNRSRHGLPPAEYSTVSPGKRPLSSMCPTIVIDGDGNVRLVIGGTGGVKIITGAALVSVLNLWAGKSIKEAVYSPRAHHQLLPDIVEYESGFSQEVLQGLQQKGHDVEEMGSFSSVIMGIVRDKDELYASADYRRGGATDGF</sequence>